<organism evidence="2 3">
    <name type="scientific">Brassica oleracea var. oleracea</name>
    <dbReference type="NCBI Taxonomy" id="109376"/>
    <lineage>
        <taxon>Eukaryota</taxon>
        <taxon>Viridiplantae</taxon>
        <taxon>Streptophyta</taxon>
        <taxon>Embryophyta</taxon>
        <taxon>Tracheophyta</taxon>
        <taxon>Spermatophyta</taxon>
        <taxon>Magnoliopsida</taxon>
        <taxon>eudicotyledons</taxon>
        <taxon>Gunneridae</taxon>
        <taxon>Pentapetalae</taxon>
        <taxon>rosids</taxon>
        <taxon>malvids</taxon>
        <taxon>Brassicales</taxon>
        <taxon>Brassicaceae</taxon>
        <taxon>Brassiceae</taxon>
        <taxon>Brassica</taxon>
    </lineage>
</organism>
<feature type="domain" description="RNase H type-1" evidence="1">
    <location>
        <begin position="35"/>
        <end position="119"/>
    </location>
</feature>
<dbReference type="Gramene" id="Bo8g017960.1">
    <property type="protein sequence ID" value="Bo8g017960.1"/>
    <property type="gene ID" value="Bo8g017960"/>
</dbReference>
<name>A0A0D3DK00_BRAOL</name>
<dbReference type="Proteomes" id="UP000032141">
    <property type="component" value="Chromosome C8"/>
</dbReference>
<sequence>MMHPYIIKGIARISPQKLGYIVGYYITNSTSLFVASPLVAESLAVLSAINSALALRIDSITIFSDSQVLINTINKKGMKLEIYNALRDIYSLSTTFKSIVFKFIPRSSNNSADLLAKQALWTLSPL</sequence>
<dbReference type="InterPro" id="IPR012337">
    <property type="entry name" value="RNaseH-like_sf"/>
</dbReference>
<dbReference type="Gene3D" id="3.30.420.10">
    <property type="entry name" value="Ribonuclease H-like superfamily/Ribonuclease H"/>
    <property type="match status" value="1"/>
</dbReference>
<dbReference type="EnsemblPlants" id="Bo8g017960.1">
    <property type="protein sequence ID" value="Bo8g017960.1"/>
    <property type="gene ID" value="Bo8g017960"/>
</dbReference>
<protein>
    <recommendedName>
        <fullName evidence="1">RNase H type-1 domain-containing protein</fullName>
    </recommendedName>
</protein>
<dbReference type="PANTHER" id="PTHR47074">
    <property type="entry name" value="BNAC02G40300D PROTEIN"/>
    <property type="match status" value="1"/>
</dbReference>
<reference evidence="2" key="2">
    <citation type="submission" date="2015-03" db="UniProtKB">
        <authorList>
            <consortium name="EnsemblPlants"/>
        </authorList>
    </citation>
    <scope>IDENTIFICATION</scope>
</reference>
<accession>A0A0D3DK00</accession>
<evidence type="ECO:0000313" key="2">
    <source>
        <dbReference type="EnsemblPlants" id="Bo8g017960.1"/>
    </source>
</evidence>
<dbReference type="AlphaFoldDB" id="A0A0D3DK00"/>
<dbReference type="HOGENOM" id="CLU_000680_5_3_1"/>
<dbReference type="GO" id="GO:0004523">
    <property type="term" value="F:RNA-DNA hybrid ribonuclease activity"/>
    <property type="evidence" value="ECO:0007669"/>
    <property type="project" value="InterPro"/>
</dbReference>
<dbReference type="PANTHER" id="PTHR47074:SF11">
    <property type="entry name" value="REVERSE TRANSCRIPTASE-LIKE PROTEIN"/>
    <property type="match status" value="1"/>
</dbReference>
<reference evidence="2 3" key="1">
    <citation type="journal article" date="2014" name="Genome Biol.">
        <title>Transcriptome and methylome profiling reveals relics of genome dominance in the mesopolyploid Brassica oleracea.</title>
        <authorList>
            <person name="Parkin I.A."/>
            <person name="Koh C."/>
            <person name="Tang H."/>
            <person name="Robinson S.J."/>
            <person name="Kagale S."/>
            <person name="Clarke W.E."/>
            <person name="Town C.D."/>
            <person name="Nixon J."/>
            <person name="Krishnakumar V."/>
            <person name="Bidwell S.L."/>
            <person name="Denoeud F."/>
            <person name="Belcram H."/>
            <person name="Links M.G."/>
            <person name="Just J."/>
            <person name="Clarke C."/>
            <person name="Bender T."/>
            <person name="Huebert T."/>
            <person name="Mason A.S."/>
            <person name="Pires J.C."/>
            <person name="Barker G."/>
            <person name="Moore J."/>
            <person name="Walley P.G."/>
            <person name="Manoli S."/>
            <person name="Batley J."/>
            <person name="Edwards D."/>
            <person name="Nelson M.N."/>
            <person name="Wang X."/>
            <person name="Paterson A.H."/>
            <person name="King G."/>
            <person name="Bancroft I."/>
            <person name="Chalhoub B."/>
            <person name="Sharpe A.G."/>
        </authorList>
    </citation>
    <scope>NUCLEOTIDE SEQUENCE</scope>
    <source>
        <strain evidence="2 3">cv. TO1000</strain>
    </source>
</reference>
<evidence type="ECO:0000313" key="3">
    <source>
        <dbReference type="Proteomes" id="UP000032141"/>
    </source>
</evidence>
<dbReference type="InterPro" id="IPR036397">
    <property type="entry name" value="RNaseH_sf"/>
</dbReference>
<dbReference type="InterPro" id="IPR002156">
    <property type="entry name" value="RNaseH_domain"/>
</dbReference>
<dbReference type="GO" id="GO:0003676">
    <property type="term" value="F:nucleic acid binding"/>
    <property type="evidence" value="ECO:0007669"/>
    <property type="project" value="InterPro"/>
</dbReference>
<dbReference type="InterPro" id="IPR052929">
    <property type="entry name" value="RNase_H-like_EbsB-rel"/>
</dbReference>
<keyword evidence="3" id="KW-1185">Reference proteome</keyword>
<dbReference type="OMA" id="QKIAFRF"/>
<dbReference type="SUPFAM" id="SSF53098">
    <property type="entry name" value="Ribonuclease H-like"/>
    <property type="match status" value="1"/>
</dbReference>
<dbReference type="Pfam" id="PF13456">
    <property type="entry name" value="RVT_3"/>
    <property type="match status" value="1"/>
</dbReference>
<evidence type="ECO:0000259" key="1">
    <source>
        <dbReference type="Pfam" id="PF13456"/>
    </source>
</evidence>
<proteinExistence type="predicted"/>
<dbReference type="eggNOG" id="KOG1075">
    <property type="taxonomic scope" value="Eukaryota"/>
</dbReference>